<dbReference type="Proteomes" id="UP000286415">
    <property type="component" value="Unassembled WGS sequence"/>
</dbReference>
<proteinExistence type="predicted"/>
<reference evidence="1 2" key="2">
    <citation type="journal article" date="2021" name="Genomics">
        <title>High-quality reference genome for Clonorchis sinensis.</title>
        <authorList>
            <person name="Young N.D."/>
            <person name="Stroehlein A.J."/>
            <person name="Kinkar L."/>
            <person name="Wang T."/>
            <person name="Sohn W.M."/>
            <person name="Chang B.C.H."/>
            <person name="Kaur P."/>
            <person name="Weisz D."/>
            <person name="Dudchenko O."/>
            <person name="Aiden E.L."/>
            <person name="Korhonen P.K."/>
            <person name="Gasser R.B."/>
        </authorList>
    </citation>
    <scope>NUCLEOTIDE SEQUENCE [LARGE SCALE GENOMIC DNA]</scope>
    <source>
        <strain evidence="1">Cs-k2</strain>
    </source>
</reference>
<keyword evidence="2" id="KW-1185">Reference proteome</keyword>
<accession>A0A3R7DAX7</accession>
<organism evidence="1 2">
    <name type="scientific">Clonorchis sinensis</name>
    <name type="common">Chinese liver fluke</name>
    <dbReference type="NCBI Taxonomy" id="79923"/>
    <lineage>
        <taxon>Eukaryota</taxon>
        <taxon>Metazoa</taxon>
        <taxon>Spiralia</taxon>
        <taxon>Lophotrochozoa</taxon>
        <taxon>Platyhelminthes</taxon>
        <taxon>Trematoda</taxon>
        <taxon>Digenea</taxon>
        <taxon>Opisthorchiida</taxon>
        <taxon>Opisthorchiata</taxon>
        <taxon>Opisthorchiidae</taxon>
        <taxon>Clonorchis</taxon>
    </lineage>
</organism>
<gene>
    <name evidence="1" type="ORF">CSKR_108821</name>
</gene>
<dbReference type="InParanoid" id="A0A3R7DAX7"/>
<dbReference type="OrthoDB" id="734129at2759"/>
<evidence type="ECO:0000313" key="1">
    <source>
        <dbReference type="EMBL" id="KAG5447083.1"/>
    </source>
</evidence>
<protein>
    <submittedName>
        <fullName evidence="1">Uncharacterized protein</fullName>
    </submittedName>
</protein>
<evidence type="ECO:0000313" key="2">
    <source>
        <dbReference type="Proteomes" id="UP000286415"/>
    </source>
</evidence>
<name>A0A3R7DAX7_CLOSI</name>
<reference evidence="1 2" key="1">
    <citation type="journal article" date="2018" name="Biotechnol. Adv.">
        <title>Improved genomic resources and new bioinformatic workflow for the carcinogenic parasite Clonorchis sinensis: Biotechnological implications.</title>
        <authorList>
            <person name="Wang D."/>
            <person name="Korhonen P.K."/>
            <person name="Gasser R.B."/>
            <person name="Young N.D."/>
        </authorList>
    </citation>
    <scope>NUCLEOTIDE SEQUENCE [LARGE SCALE GENOMIC DNA]</scope>
    <source>
        <strain evidence="1">Cs-k2</strain>
    </source>
</reference>
<dbReference type="EMBL" id="NIRI02000042">
    <property type="protein sequence ID" value="KAG5447083.1"/>
    <property type="molecule type" value="Genomic_DNA"/>
</dbReference>
<sequence>MSGPFPTVTPLLKRGPFWLVARTSWNRLSTFPKVLASSVFSTSWNHQASRSAQILFHITYNDSSDYIVLSTNEYVLGLPEILERRSRSSWLCRSTSGASPILQSNGQYLPVRARWLEREFTNRNVRGSNPTSASRLPLSRLGQPGSIPVLVLPSSGMAATHRKGVTAERFIYILCSGPAGMFLRDLSSATVRSDIQCLSEHGGAVPQAKFPTICKEAAISSQYEFASDGGTFGRDSRRRFCLPQHGIQGVIKPVFDGVGATVSWGVDRHDKDIDQLAACDAPSQTLPNEPQRGDYQQVSSQARILPPGDLGRYQPLHIPPQQPLDHQGGVRWLKWLQRQFTDWKVRGSNPTSACRLPLSRVGQPGIIPSLVLPLGSMAIRHRKGATAERFTTFL</sequence>
<dbReference type="AlphaFoldDB" id="A0A3R7DAX7"/>
<comment type="caution">
    <text evidence="1">The sequence shown here is derived from an EMBL/GenBank/DDBJ whole genome shotgun (WGS) entry which is preliminary data.</text>
</comment>